<accession>A0A194WYH7</accession>
<dbReference type="Proteomes" id="UP000070700">
    <property type="component" value="Unassembled WGS sequence"/>
</dbReference>
<dbReference type="EMBL" id="KQ947423">
    <property type="protein sequence ID" value="KUJ13021.1"/>
    <property type="molecule type" value="Genomic_DNA"/>
</dbReference>
<keyword evidence="2" id="KW-1185">Reference proteome</keyword>
<proteinExistence type="predicted"/>
<reference evidence="1 2" key="1">
    <citation type="submission" date="2015-10" db="EMBL/GenBank/DDBJ databases">
        <title>Full genome of DAOMC 229536 Phialocephala scopiformis, a fungal endophyte of spruce producing the potent anti-insectan compound rugulosin.</title>
        <authorList>
            <consortium name="DOE Joint Genome Institute"/>
            <person name="Walker A.K."/>
            <person name="Frasz S.L."/>
            <person name="Seifert K.A."/>
            <person name="Miller J.D."/>
            <person name="Mondo S.J."/>
            <person name="Labutti K."/>
            <person name="Lipzen A."/>
            <person name="Dockter R."/>
            <person name="Kennedy M."/>
            <person name="Grigoriev I.V."/>
            <person name="Spatafora J.W."/>
        </authorList>
    </citation>
    <scope>NUCLEOTIDE SEQUENCE [LARGE SCALE GENOMIC DNA]</scope>
    <source>
        <strain evidence="1 2">CBS 120377</strain>
    </source>
</reference>
<gene>
    <name evidence="1" type="ORF">LY89DRAFT_198681</name>
</gene>
<name>A0A194WYH7_MOLSC</name>
<evidence type="ECO:0000313" key="2">
    <source>
        <dbReference type="Proteomes" id="UP000070700"/>
    </source>
</evidence>
<sequence>MGRFGPPHKVPTEIVMNIIIYTRYEDLQALCDATGRLTFEEAKYHRYDPRRYLRTLTPYPDVLLGGMRDTNTILSGSRAAAFFYQMACRWDSDWDFYCSGGDVAVARFTHLLFTRLGVTWDKSEVDVGQHIPLDDWSTIYEGDFHILHGNLSGHKLQVMWYRDDQNRHSVFNMILEFHSSIVQCFISGWCAASLYHKISGQDKMVAWEIDGVLHPRKRAKAPQCVSKYQYRGFQLVHYSRQLVGLASTEPDFLSLDAACLPRSVSDKACLLIDFDVYSRPSLTSSKLVSAMHLAAMEEIMNLRWGENTDASLKFTSLKLTSTMSEKFGMYRLLRSLEEEYMVEHTRWKPSEDRLGHTDIYLRTQTICAVPWMPPVDVFIAPAKSYGSETLFERKCYPPI</sequence>
<dbReference type="OrthoDB" id="3558040at2759"/>
<dbReference type="AlphaFoldDB" id="A0A194WYH7"/>
<dbReference type="GeneID" id="28815493"/>
<evidence type="ECO:0000313" key="1">
    <source>
        <dbReference type="EMBL" id="KUJ13021.1"/>
    </source>
</evidence>
<protein>
    <submittedName>
        <fullName evidence="1">Uncharacterized protein</fullName>
    </submittedName>
</protein>
<organism evidence="1 2">
    <name type="scientific">Mollisia scopiformis</name>
    <name type="common">Conifer needle endophyte fungus</name>
    <name type="synonym">Phialocephala scopiformis</name>
    <dbReference type="NCBI Taxonomy" id="149040"/>
    <lineage>
        <taxon>Eukaryota</taxon>
        <taxon>Fungi</taxon>
        <taxon>Dikarya</taxon>
        <taxon>Ascomycota</taxon>
        <taxon>Pezizomycotina</taxon>
        <taxon>Leotiomycetes</taxon>
        <taxon>Helotiales</taxon>
        <taxon>Mollisiaceae</taxon>
        <taxon>Mollisia</taxon>
    </lineage>
</organism>
<dbReference type="RefSeq" id="XP_018067376.1">
    <property type="nucleotide sequence ID" value="XM_018205767.1"/>
</dbReference>
<dbReference type="KEGG" id="psco:LY89DRAFT_198681"/>
<dbReference type="InParanoid" id="A0A194WYH7"/>